<dbReference type="NCBIfam" id="TIGR00879">
    <property type="entry name" value="SP"/>
    <property type="match status" value="1"/>
</dbReference>
<evidence type="ECO:0000256" key="8">
    <source>
        <dbReference type="SAM" id="MobiDB-lite"/>
    </source>
</evidence>
<evidence type="ECO:0000256" key="7">
    <source>
        <dbReference type="RuleBase" id="RU003346"/>
    </source>
</evidence>
<evidence type="ECO:0000259" key="10">
    <source>
        <dbReference type="PROSITE" id="PS50850"/>
    </source>
</evidence>
<feature type="transmembrane region" description="Helical" evidence="9">
    <location>
        <begin position="112"/>
        <end position="132"/>
    </location>
</feature>
<dbReference type="PROSITE" id="PS50850">
    <property type="entry name" value="MFS"/>
    <property type="match status" value="1"/>
</dbReference>
<feature type="transmembrane region" description="Helical" evidence="9">
    <location>
        <begin position="50"/>
        <end position="70"/>
    </location>
</feature>
<evidence type="ECO:0000256" key="5">
    <source>
        <dbReference type="ARBA" id="ARBA00022989"/>
    </source>
</evidence>
<feature type="compositionally biased region" description="Polar residues" evidence="8">
    <location>
        <begin position="466"/>
        <end position="477"/>
    </location>
</feature>
<comment type="caution">
    <text evidence="11">The sequence shown here is derived from an EMBL/GenBank/DDBJ whole genome shotgun (WGS) entry which is preliminary data.</text>
</comment>
<name>A0ABW1R6J9_9LACO</name>
<dbReference type="InterPro" id="IPR005828">
    <property type="entry name" value="MFS_sugar_transport-like"/>
</dbReference>
<dbReference type="InterPro" id="IPR050814">
    <property type="entry name" value="Myo-inositol_Transporter"/>
</dbReference>
<dbReference type="EMBL" id="JBHSSD010000042">
    <property type="protein sequence ID" value="MFC6165049.1"/>
    <property type="molecule type" value="Genomic_DNA"/>
</dbReference>
<evidence type="ECO:0000256" key="9">
    <source>
        <dbReference type="SAM" id="Phobius"/>
    </source>
</evidence>
<evidence type="ECO:0000256" key="3">
    <source>
        <dbReference type="ARBA" id="ARBA00022448"/>
    </source>
</evidence>
<feature type="transmembrane region" description="Helical" evidence="9">
    <location>
        <begin position="417"/>
        <end position="436"/>
    </location>
</feature>
<dbReference type="InterPro" id="IPR005829">
    <property type="entry name" value="Sugar_transporter_CS"/>
</dbReference>
<dbReference type="Pfam" id="PF00083">
    <property type="entry name" value="Sugar_tr"/>
    <property type="match status" value="1"/>
</dbReference>
<accession>A0ABW1R6J9</accession>
<dbReference type="PANTHER" id="PTHR48020:SF12">
    <property type="entry name" value="PROTON MYO-INOSITOL COTRANSPORTER"/>
    <property type="match status" value="1"/>
</dbReference>
<comment type="subcellular location">
    <subcellularLocation>
        <location evidence="1">Cell membrane</location>
        <topology evidence="1">Multi-pass membrane protein</topology>
    </subcellularLocation>
</comment>
<dbReference type="RefSeq" id="WP_137639152.1">
    <property type="nucleotide sequence ID" value="NZ_BJDK01000003.1"/>
</dbReference>
<keyword evidence="3 7" id="KW-0813">Transport</keyword>
<feature type="transmembrane region" description="Helical" evidence="9">
    <location>
        <begin position="12"/>
        <end position="30"/>
    </location>
</feature>
<evidence type="ECO:0000256" key="1">
    <source>
        <dbReference type="ARBA" id="ARBA00004651"/>
    </source>
</evidence>
<proteinExistence type="inferred from homology"/>
<evidence type="ECO:0000313" key="12">
    <source>
        <dbReference type="Proteomes" id="UP001596253"/>
    </source>
</evidence>
<feature type="transmembrane region" description="Helical" evidence="9">
    <location>
        <begin position="386"/>
        <end position="405"/>
    </location>
</feature>
<feature type="transmembrane region" description="Helical" evidence="9">
    <location>
        <begin position="176"/>
        <end position="198"/>
    </location>
</feature>
<dbReference type="SUPFAM" id="SSF103473">
    <property type="entry name" value="MFS general substrate transporter"/>
    <property type="match status" value="1"/>
</dbReference>
<keyword evidence="6 9" id="KW-0472">Membrane</keyword>
<comment type="similarity">
    <text evidence="2 7">Belongs to the major facilitator superfamily. Sugar transporter (TC 2.A.1.1) family.</text>
</comment>
<sequence length="486" mass="52676">MTSTEKNTRRKFYVILISLAAGMAGLLYGYDTACISGAIGFLKTLYHLSPAAQGFITSSIMIGGVIGVAFSGFLSDRFGRRMILMWGAGLFFIAALLSAMTHTPAELVGARIIGGIGIGLASSLATTYISEVAPAAIRGTLSSLYQLLTTIGIALTYFVNLLIVNQGGYHWGEVTGWRWMLGIGAVPALLFFIALVVAPESPRWLIQHTKVEQGFNILVKINGQTGAQHEMTEIATAIRRDRNSTLAKLFQPGLRRALLIGIFLAFCNQAAGMNVIMYYGPQIFQTAGFGGNSEFMATAGIGVVNMVATIGATLMIDRAGRKKLLMIGAVLLTAWSAAIAYAFATGNGTLLLVSLFGFVISFAISMGPIPWIMIPELFPTYLRARASGICTVFLWGANWAVGQFTPVMLSAWGGRNTFIFFAIMNIIIFVGVHFFVPETKDKTLEEIETFFWPKDHAKATETTVNLTQSQNETQAQLPTHKKSEQK</sequence>
<feature type="domain" description="Major facilitator superfamily (MFS) profile" evidence="10">
    <location>
        <begin position="17"/>
        <end position="440"/>
    </location>
</feature>
<keyword evidence="12" id="KW-1185">Reference proteome</keyword>
<dbReference type="InterPro" id="IPR036259">
    <property type="entry name" value="MFS_trans_sf"/>
</dbReference>
<dbReference type="PROSITE" id="PS00217">
    <property type="entry name" value="SUGAR_TRANSPORT_2"/>
    <property type="match status" value="1"/>
</dbReference>
<dbReference type="PRINTS" id="PR00171">
    <property type="entry name" value="SUGRTRNSPORT"/>
</dbReference>
<dbReference type="Proteomes" id="UP001596253">
    <property type="component" value="Unassembled WGS sequence"/>
</dbReference>
<feature type="region of interest" description="Disordered" evidence="8">
    <location>
        <begin position="466"/>
        <end position="486"/>
    </location>
</feature>
<protein>
    <submittedName>
        <fullName evidence="11">Sugar porter family MFS transporter</fullName>
    </submittedName>
</protein>
<feature type="transmembrane region" description="Helical" evidence="9">
    <location>
        <begin position="295"/>
        <end position="317"/>
    </location>
</feature>
<dbReference type="InterPro" id="IPR003663">
    <property type="entry name" value="Sugar/inositol_transpt"/>
</dbReference>
<organism evidence="11 12">
    <name type="scientific">Lactiplantibacillus dongliensis</name>
    <dbReference type="NCBI Taxonomy" id="2559919"/>
    <lineage>
        <taxon>Bacteria</taxon>
        <taxon>Bacillati</taxon>
        <taxon>Bacillota</taxon>
        <taxon>Bacilli</taxon>
        <taxon>Lactobacillales</taxon>
        <taxon>Lactobacillaceae</taxon>
        <taxon>Lactiplantibacillus</taxon>
    </lineage>
</organism>
<feature type="transmembrane region" description="Helical" evidence="9">
    <location>
        <begin position="324"/>
        <end position="344"/>
    </location>
</feature>
<evidence type="ECO:0000313" key="11">
    <source>
        <dbReference type="EMBL" id="MFC6165049.1"/>
    </source>
</evidence>
<keyword evidence="5 9" id="KW-1133">Transmembrane helix</keyword>
<reference evidence="12" key="1">
    <citation type="journal article" date="2019" name="Int. J. Syst. Evol. Microbiol.">
        <title>The Global Catalogue of Microorganisms (GCM) 10K type strain sequencing project: providing services to taxonomists for standard genome sequencing and annotation.</title>
        <authorList>
            <consortium name="The Broad Institute Genomics Platform"/>
            <consortium name="The Broad Institute Genome Sequencing Center for Infectious Disease"/>
            <person name="Wu L."/>
            <person name="Ma J."/>
        </authorList>
    </citation>
    <scope>NUCLEOTIDE SEQUENCE [LARGE SCALE GENOMIC DNA]</scope>
    <source>
        <strain evidence="12">CCM 8932</strain>
    </source>
</reference>
<feature type="transmembrane region" description="Helical" evidence="9">
    <location>
        <begin position="257"/>
        <end position="280"/>
    </location>
</feature>
<evidence type="ECO:0000256" key="2">
    <source>
        <dbReference type="ARBA" id="ARBA00010992"/>
    </source>
</evidence>
<dbReference type="PROSITE" id="PS00216">
    <property type="entry name" value="SUGAR_TRANSPORT_1"/>
    <property type="match status" value="1"/>
</dbReference>
<dbReference type="PANTHER" id="PTHR48020">
    <property type="entry name" value="PROTON MYO-INOSITOL COTRANSPORTER"/>
    <property type="match status" value="1"/>
</dbReference>
<gene>
    <name evidence="11" type="ORF">ACFP3T_10240</name>
</gene>
<evidence type="ECO:0000256" key="6">
    <source>
        <dbReference type="ARBA" id="ARBA00023136"/>
    </source>
</evidence>
<dbReference type="InterPro" id="IPR020846">
    <property type="entry name" value="MFS_dom"/>
</dbReference>
<dbReference type="Gene3D" id="1.20.1250.20">
    <property type="entry name" value="MFS general substrate transporter like domains"/>
    <property type="match status" value="2"/>
</dbReference>
<feature type="transmembrane region" description="Helical" evidence="9">
    <location>
        <begin position="82"/>
        <end position="100"/>
    </location>
</feature>
<feature type="transmembrane region" description="Helical" evidence="9">
    <location>
        <begin position="144"/>
        <end position="164"/>
    </location>
</feature>
<evidence type="ECO:0000256" key="4">
    <source>
        <dbReference type="ARBA" id="ARBA00022692"/>
    </source>
</evidence>
<keyword evidence="4 9" id="KW-0812">Transmembrane</keyword>
<feature type="transmembrane region" description="Helical" evidence="9">
    <location>
        <begin position="350"/>
        <end position="374"/>
    </location>
</feature>